<evidence type="ECO:0000256" key="1">
    <source>
        <dbReference type="ARBA" id="ARBA00005230"/>
    </source>
</evidence>
<dbReference type="EMBL" id="QZWH01000045">
    <property type="protein sequence ID" value="RJT19668.1"/>
    <property type="molecule type" value="Genomic_DNA"/>
</dbReference>
<dbReference type="InterPro" id="IPR011067">
    <property type="entry name" value="Plasmid_toxin/cell-grow_inhib"/>
</dbReference>
<comment type="similarity">
    <text evidence="1">Belongs to the CcdB toxin family.</text>
</comment>
<dbReference type="GO" id="GO:0006276">
    <property type="term" value="P:plasmid maintenance"/>
    <property type="evidence" value="ECO:0007669"/>
    <property type="project" value="InterPro"/>
</dbReference>
<evidence type="ECO:0000256" key="8">
    <source>
        <dbReference type="ARBA" id="ARBA00033135"/>
    </source>
</evidence>
<dbReference type="SUPFAM" id="SSF50118">
    <property type="entry name" value="Cell growth inhibitor/plasmid maintenance toxic component"/>
    <property type="match status" value="1"/>
</dbReference>
<evidence type="ECO:0000256" key="6">
    <source>
        <dbReference type="ARBA" id="ARBA00023163"/>
    </source>
</evidence>
<evidence type="ECO:0000256" key="7">
    <source>
        <dbReference type="ARBA" id="ARBA00029628"/>
    </source>
</evidence>
<proteinExistence type="inferred from homology"/>
<keyword evidence="3" id="KW-0678">Repressor</keyword>
<keyword evidence="10" id="KW-1185">Reference proteome</keyword>
<evidence type="ECO:0000256" key="2">
    <source>
        <dbReference type="ARBA" id="ARBA00015075"/>
    </source>
</evidence>
<evidence type="ECO:0000313" key="9">
    <source>
        <dbReference type="EMBL" id="RJT19668.1"/>
    </source>
</evidence>
<dbReference type="GO" id="GO:0008657">
    <property type="term" value="F:DNA topoisomerase type II (double strand cut, ATP-hydrolyzing) inhibitor activity"/>
    <property type="evidence" value="ECO:0007669"/>
    <property type="project" value="InterPro"/>
</dbReference>
<dbReference type="Gene3D" id="2.30.30.110">
    <property type="match status" value="1"/>
</dbReference>
<keyword evidence="4" id="KW-1277">Toxin-antitoxin system</keyword>
<dbReference type="Pfam" id="PF01845">
    <property type="entry name" value="CcdB"/>
    <property type="match status" value="1"/>
</dbReference>
<dbReference type="Proteomes" id="UP000276295">
    <property type="component" value="Unassembled WGS sequence"/>
</dbReference>
<keyword evidence="6" id="KW-0804">Transcription</keyword>
<sequence length="104" mass="11425">MEQFIAYENKGIGKSTYPYLINIHHPVANILSRVVVIPVVGLQRLGMVPPKKACPVITIAGHNCVAMTHMIAGIPEKELGRPVQDLNAHRHTICDAVDFIVNGY</sequence>
<gene>
    <name evidence="9" type="ORF">D6029_17930</name>
</gene>
<dbReference type="InterPro" id="IPR002712">
    <property type="entry name" value="CcdB"/>
</dbReference>
<evidence type="ECO:0000256" key="5">
    <source>
        <dbReference type="ARBA" id="ARBA00023015"/>
    </source>
</evidence>
<reference evidence="9 10" key="1">
    <citation type="submission" date="2018-09" db="EMBL/GenBank/DDBJ databases">
        <title>Draft genome sequence of Buttiauxella izardii CCUG 35510T.</title>
        <authorList>
            <person name="Salva-Serra F."/>
            <person name="Marathe N."/>
            <person name="Moore E."/>
            <person name="Stadler-Svensson L."/>
            <person name="Engstrom-Jakobsson H."/>
        </authorList>
    </citation>
    <scope>NUCLEOTIDE SEQUENCE [LARGE SCALE GENOMIC DNA]</scope>
    <source>
        <strain evidence="9 10">CCUG 35510</strain>
    </source>
</reference>
<organism evidence="9 10">
    <name type="scientific">Buttiauxella izardii</name>
    <dbReference type="NCBI Taxonomy" id="82991"/>
    <lineage>
        <taxon>Bacteria</taxon>
        <taxon>Pseudomonadati</taxon>
        <taxon>Pseudomonadota</taxon>
        <taxon>Gammaproteobacteria</taxon>
        <taxon>Enterobacterales</taxon>
        <taxon>Enterobacteriaceae</taxon>
        <taxon>Buttiauxella</taxon>
    </lineage>
</organism>
<evidence type="ECO:0000313" key="10">
    <source>
        <dbReference type="Proteomes" id="UP000276295"/>
    </source>
</evidence>
<name>A0A3A5JLD9_9ENTR</name>
<keyword evidence="5" id="KW-0805">Transcription regulation</keyword>
<evidence type="ECO:0000256" key="3">
    <source>
        <dbReference type="ARBA" id="ARBA00022491"/>
    </source>
</evidence>
<accession>A0A3A5JLD9</accession>
<comment type="caution">
    <text evidence="9">The sequence shown here is derived from an EMBL/GenBank/DDBJ whole genome shotgun (WGS) entry which is preliminary data.</text>
</comment>
<dbReference type="AlphaFoldDB" id="A0A3A5JLD9"/>
<dbReference type="OrthoDB" id="9813510at2"/>
<evidence type="ECO:0000256" key="4">
    <source>
        <dbReference type="ARBA" id="ARBA00022649"/>
    </source>
</evidence>
<protein>
    <recommendedName>
        <fullName evidence="2">Toxin CcdB</fullName>
    </recommendedName>
    <alternativeName>
        <fullName evidence="8">Cytotoxic protein CcdB</fullName>
    </alternativeName>
    <alternativeName>
        <fullName evidence="7">Protein LetD</fullName>
    </alternativeName>
</protein>
<dbReference type="RefSeq" id="WP_120066089.1">
    <property type="nucleotide sequence ID" value="NZ_QZWH01000045.1"/>
</dbReference>